<gene>
    <name evidence="4" type="ORF">PECAL_6P17750</name>
</gene>
<dbReference type="Gene3D" id="3.40.50.1000">
    <property type="entry name" value="HAD superfamily/HAD-like"/>
    <property type="match status" value="1"/>
</dbReference>
<sequence length="1241" mass="127181">MEADSLLGSAVSRKFSGYGNAPWPGTVTRGPDDKGMYCVAWVDPRDRAVVDHQWHKRRDVEGWVTRRGPAVVAAPAPAPAASVDALFDEEDDAAPAPVKASERPAPVAAAPPSQPRPKKKAKKASSVGEQALARAEAVWASAPAPAPRPKKVASKAAAAAAPAPVKKRPSPPPRPPPKEEEAALECVPRKTPKPAPAPAPAPGPPPLAASFAAPVRPSARAPAPAAAAAPIPRPKATPAATVALSGRPTPGGAPPYGFSAKPPKTPLGKAPPDAAFWGTDAQSKALGLAPGLPPMAPPPDAAFWAAARGEGQKPRAAAPPAADPRARKRAKKVSAKALQAAAADAAAPAPAQRGGLGGLGSYGAPAPGRITIQVLGPRALEEETCVVNSTAALRELFKAHATRKGFEVDALHFSVGNLSSPALTGNETPASLGLVDGSEIIVARCAPPAPARSGGLGGLGSYAPPGGATAAPAAAQPARSGGLGGLGSHAPPAPARGGLAGLASYAPPPAGAARIPKRERSPRAAPAEGSAHERRMLRQKDKARRKKSKFSPPVEGPFLAAYGPGDAGTTTQVGASGSYGPIASETYGPGGAAPVVPSAEPPSLQTVGWARLQPASTEKDGDDSGWGPKTFPRAPDTNIGEVLRVVSVPSVVVGLIVGGKGSNLDRLRRLYGNTQTRIADRDEPSTLGCNRRRRIAFTGAPEAIDACIEDVTQTLAGQSAKTGLPHTIEACAPPPTGWPTDALSGPLGHRELSTSIPAPFLPGAAAAAAAGGLNPATGLPHTAAYLKKAAAGVVPTYGPDGNAAVAAGTYGPAGMGAAPAAPVPGDNRLPGQRLVDALYDWLVANNRDGIDPTFMTEFHDACPGHRAKKCKGTGIKRTITQFGGDKLRWAHAPGGKGNGRVVVVGREQHGDDFRAPEDAGAYGPGGPATETAFPQTYSYGTGIKKLAPGSPALVLTGSLAPSNPNRLPLANNAQGWAGPEEPTTETAPVLQHHPAVRRNVVLLDLDQTLVHVLPSKVFPGNADMLAEGVCRLQASQNHEDQGLDLMVAVRKGASDLIWALRNAGNVDLRIVTMNLEGAGVIRAIADHLDGLASANIGNAAYYSAISLIWRDLPVTVIDAEARQRYRETGMPQKSLPADLSLSLIADDRLAIVDDTPGMWAHELQGRVVRVAPYAVNASFTPEALAFEIGPPHPYLAKLTRDFSSVLNARGRVWPLPGYTATSVQHWNPTAVPAGYAAPGPG</sequence>
<dbReference type="Proteomes" id="UP000789595">
    <property type="component" value="Unassembled WGS sequence"/>
</dbReference>
<feature type="region of interest" description="Disordered" evidence="2">
    <location>
        <begin position="615"/>
        <end position="634"/>
    </location>
</feature>
<dbReference type="Gene3D" id="3.10.20.90">
    <property type="entry name" value="Phosphatidylinositol 3-kinase Catalytic Subunit, Chain A, domain 1"/>
    <property type="match status" value="1"/>
</dbReference>
<dbReference type="SUPFAM" id="SSF54791">
    <property type="entry name" value="Eukaryotic type KH-domain (KH-domain type I)"/>
    <property type="match status" value="1"/>
</dbReference>
<comment type="caution">
    <text evidence="4">The sequence shown here is derived from an EMBL/GenBank/DDBJ whole genome shotgun (WGS) entry which is preliminary data.</text>
</comment>
<dbReference type="CDD" id="cd01763">
    <property type="entry name" value="Ubl_SUMO_like"/>
    <property type="match status" value="1"/>
</dbReference>
<dbReference type="EMBL" id="CAKKNE010000006">
    <property type="protein sequence ID" value="CAH0380135.1"/>
    <property type="molecule type" value="Genomic_DNA"/>
</dbReference>
<feature type="region of interest" description="Disordered" evidence="2">
    <location>
        <begin position="73"/>
        <end position="277"/>
    </location>
</feature>
<dbReference type="GO" id="GO:0003723">
    <property type="term" value="F:RNA binding"/>
    <property type="evidence" value="ECO:0007669"/>
    <property type="project" value="UniProtKB-UniRule"/>
</dbReference>
<evidence type="ECO:0000313" key="4">
    <source>
        <dbReference type="EMBL" id="CAH0380135.1"/>
    </source>
</evidence>
<dbReference type="AlphaFoldDB" id="A0A8J2T323"/>
<feature type="compositionally biased region" description="Low complexity" evidence="2">
    <location>
        <begin position="467"/>
        <end position="480"/>
    </location>
</feature>
<dbReference type="InterPro" id="IPR004087">
    <property type="entry name" value="KH_dom"/>
</dbReference>
<feature type="region of interest" description="Disordered" evidence="2">
    <location>
        <begin position="308"/>
        <end position="335"/>
    </location>
</feature>
<feature type="compositionally biased region" description="Pro residues" evidence="2">
    <location>
        <begin position="193"/>
        <end position="207"/>
    </location>
</feature>
<dbReference type="CDD" id="cd00105">
    <property type="entry name" value="KH-I"/>
    <property type="match status" value="1"/>
</dbReference>
<feature type="compositionally biased region" description="Low complexity" evidence="2">
    <location>
        <begin position="133"/>
        <end position="143"/>
    </location>
</feature>
<feature type="compositionally biased region" description="Low complexity" evidence="2">
    <location>
        <begin position="154"/>
        <end position="164"/>
    </location>
</feature>
<reference evidence="4" key="1">
    <citation type="submission" date="2021-11" db="EMBL/GenBank/DDBJ databases">
        <authorList>
            <consortium name="Genoscope - CEA"/>
            <person name="William W."/>
        </authorList>
    </citation>
    <scope>NUCLEOTIDE SEQUENCE</scope>
</reference>
<dbReference type="Gene3D" id="3.30.1370.10">
    <property type="entry name" value="K Homology domain, type 1"/>
    <property type="match status" value="1"/>
</dbReference>
<organism evidence="4 5">
    <name type="scientific">Pelagomonas calceolata</name>
    <dbReference type="NCBI Taxonomy" id="35677"/>
    <lineage>
        <taxon>Eukaryota</taxon>
        <taxon>Sar</taxon>
        <taxon>Stramenopiles</taxon>
        <taxon>Ochrophyta</taxon>
        <taxon>Pelagophyceae</taxon>
        <taxon>Pelagomonadales</taxon>
        <taxon>Pelagomonadaceae</taxon>
        <taxon>Pelagomonas</taxon>
    </lineage>
</organism>
<dbReference type="InterPro" id="IPR036612">
    <property type="entry name" value="KH_dom_type_1_sf"/>
</dbReference>
<feature type="compositionally biased region" description="Low complexity" evidence="2">
    <location>
        <begin position="208"/>
        <end position="240"/>
    </location>
</feature>
<accession>A0A8J2T323</accession>
<keyword evidence="5" id="KW-1185">Reference proteome</keyword>
<dbReference type="InterPro" id="IPR004088">
    <property type="entry name" value="KH_dom_type_1"/>
</dbReference>
<dbReference type="Pfam" id="PF00013">
    <property type="entry name" value="KH_1"/>
    <property type="match status" value="1"/>
</dbReference>
<evidence type="ECO:0000256" key="2">
    <source>
        <dbReference type="SAM" id="MobiDB-lite"/>
    </source>
</evidence>
<protein>
    <recommendedName>
        <fullName evidence="3">K Homology domain-containing protein</fullName>
    </recommendedName>
</protein>
<evidence type="ECO:0000256" key="1">
    <source>
        <dbReference type="PROSITE-ProRule" id="PRU00117"/>
    </source>
</evidence>
<feature type="compositionally biased region" description="Low complexity" evidence="2">
    <location>
        <begin position="308"/>
        <end position="320"/>
    </location>
</feature>
<keyword evidence="1" id="KW-0694">RNA-binding</keyword>
<feature type="domain" description="K Homology" evidence="3">
    <location>
        <begin position="640"/>
        <end position="716"/>
    </location>
</feature>
<name>A0A8J2T323_9STRA</name>
<dbReference type="SMART" id="SM00322">
    <property type="entry name" value="KH"/>
    <property type="match status" value="1"/>
</dbReference>
<evidence type="ECO:0000313" key="5">
    <source>
        <dbReference type="Proteomes" id="UP000789595"/>
    </source>
</evidence>
<feature type="region of interest" description="Disordered" evidence="2">
    <location>
        <begin position="467"/>
        <end position="565"/>
    </location>
</feature>
<proteinExistence type="predicted"/>
<feature type="compositionally biased region" description="Basic and acidic residues" evidence="2">
    <location>
        <begin position="530"/>
        <end position="540"/>
    </location>
</feature>
<evidence type="ECO:0000259" key="3">
    <source>
        <dbReference type="SMART" id="SM00322"/>
    </source>
</evidence>
<dbReference type="InterPro" id="IPR023214">
    <property type="entry name" value="HAD_sf"/>
</dbReference>
<dbReference type="PROSITE" id="PS50084">
    <property type="entry name" value="KH_TYPE_1"/>
    <property type="match status" value="1"/>
</dbReference>